<accession>A0A3M8SXS3</accession>
<name>A0A3M8SXS3_9GAMM</name>
<sequence length="189" mass="20670">MNLGRASMLKMLPFIFVGTFVGIALSFVSRGSSLHAIVSWGGLLIVVAFAVYVVWLLGFKNQATRKASSAQRQDALQFAPVADKGVLYVFRKQYVGMLVGRDLLLDQRLIGQTRGYCFYRLEVAPGTHELAGSKKCAGPMQVNVAAGEIVYIEQEMQMGMVSSGYQYRLVDNAAQAQAKIRGCKLLLPA</sequence>
<dbReference type="OrthoDB" id="7375569at2"/>
<organism evidence="2 3">
    <name type="scientific">Montanilutibacter psychrotolerans</name>
    <dbReference type="NCBI Taxonomy" id="1327343"/>
    <lineage>
        <taxon>Bacteria</taxon>
        <taxon>Pseudomonadati</taxon>
        <taxon>Pseudomonadota</taxon>
        <taxon>Gammaproteobacteria</taxon>
        <taxon>Lysobacterales</taxon>
        <taxon>Lysobacteraceae</taxon>
        <taxon>Montanilutibacter</taxon>
    </lineage>
</organism>
<dbReference type="EMBL" id="RIBS01000001">
    <property type="protein sequence ID" value="RNF86099.1"/>
    <property type="molecule type" value="Genomic_DNA"/>
</dbReference>
<evidence type="ECO:0008006" key="4">
    <source>
        <dbReference type="Google" id="ProtNLM"/>
    </source>
</evidence>
<keyword evidence="1" id="KW-1133">Transmembrane helix</keyword>
<proteinExistence type="predicted"/>
<keyword evidence="3" id="KW-1185">Reference proteome</keyword>
<evidence type="ECO:0000313" key="3">
    <source>
        <dbReference type="Proteomes" id="UP000267049"/>
    </source>
</evidence>
<keyword evidence="1" id="KW-0472">Membrane</keyword>
<evidence type="ECO:0000256" key="1">
    <source>
        <dbReference type="SAM" id="Phobius"/>
    </source>
</evidence>
<keyword evidence="1" id="KW-0812">Transmembrane</keyword>
<gene>
    <name evidence="2" type="ORF">EER27_01295</name>
</gene>
<evidence type="ECO:0000313" key="2">
    <source>
        <dbReference type="EMBL" id="RNF86099.1"/>
    </source>
</evidence>
<reference evidence="2 3" key="1">
    <citation type="submission" date="2018-11" db="EMBL/GenBank/DDBJ databases">
        <title>Lysobacter cryohumiis sp. nov., isolated from soil in the Tianshan Mountains, Xinjiang, China.</title>
        <authorList>
            <person name="Luo Y."/>
            <person name="Sheng H."/>
        </authorList>
    </citation>
    <scope>NUCLEOTIDE SEQUENCE [LARGE SCALE GENOMIC DNA]</scope>
    <source>
        <strain evidence="2 3">ZS60</strain>
    </source>
</reference>
<feature type="transmembrane region" description="Helical" evidence="1">
    <location>
        <begin position="37"/>
        <end position="59"/>
    </location>
</feature>
<comment type="caution">
    <text evidence="2">The sequence shown here is derived from an EMBL/GenBank/DDBJ whole genome shotgun (WGS) entry which is preliminary data.</text>
</comment>
<protein>
    <recommendedName>
        <fullName evidence="4">DUF2846 domain-containing protein</fullName>
    </recommendedName>
</protein>
<feature type="transmembrane region" description="Helical" evidence="1">
    <location>
        <begin position="12"/>
        <end position="31"/>
    </location>
</feature>
<dbReference type="Proteomes" id="UP000267049">
    <property type="component" value="Unassembled WGS sequence"/>
</dbReference>
<dbReference type="AlphaFoldDB" id="A0A3M8SXS3"/>
<dbReference type="RefSeq" id="WP_123086219.1">
    <property type="nucleotide sequence ID" value="NZ_RIBS01000001.1"/>
</dbReference>